<sequence length="224" mass="25168">MKVIACFLLLITIGCNSSDRNMFPAPKDSVPQVLTEPDTIMVIQVPLESVEDTIKFDTLTVEPEIAIPVITKRELVKSIYDSQVGVRELSGKNDGIEVEKYLKYVGLGRGYAWCAAFTCWVYGQAEVINPRSAWSPSMFPDGNVVYQKNLKNKQAIPQTGDTFGIWFNNLKRVAHVGFIDDWQQGSYIVTVEGNTNDIGSRDGDGVYRKRRLKSQIYQVSSFIE</sequence>
<protein>
    <recommendedName>
        <fullName evidence="1">Peptidase C51 domain-containing protein</fullName>
    </recommendedName>
</protein>
<evidence type="ECO:0000259" key="1">
    <source>
        <dbReference type="Pfam" id="PF05257"/>
    </source>
</evidence>
<reference evidence="3" key="1">
    <citation type="journal article" date="2019" name="Int. J. Syst. Evol. Microbiol.">
        <title>The Global Catalogue of Microorganisms (GCM) 10K type strain sequencing project: providing services to taxonomists for standard genome sequencing and annotation.</title>
        <authorList>
            <consortium name="The Broad Institute Genomics Platform"/>
            <consortium name="The Broad Institute Genome Sequencing Center for Infectious Disease"/>
            <person name="Wu L."/>
            <person name="Ma J."/>
        </authorList>
    </citation>
    <scope>NUCLEOTIDE SEQUENCE [LARGE SCALE GENOMIC DNA]</scope>
    <source>
        <strain evidence="3">KCTC 23098</strain>
    </source>
</reference>
<evidence type="ECO:0000313" key="2">
    <source>
        <dbReference type="EMBL" id="MFD2961626.1"/>
    </source>
</evidence>
<keyword evidence="3" id="KW-1185">Reference proteome</keyword>
<dbReference type="PROSITE" id="PS51257">
    <property type="entry name" value="PROKAR_LIPOPROTEIN"/>
    <property type="match status" value="1"/>
</dbReference>
<feature type="domain" description="Peptidase C51" evidence="1">
    <location>
        <begin position="108"/>
        <end position="194"/>
    </location>
</feature>
<name>A0ABW6AWW1_9SPHI</name>
<dbReference type="Pfam" id="PF05257">
    <property type="entry name" value="CHAP"/>
    <property type="match status" value="1"/>
</dbReference>
<gene>
    <name evidence="2" type="ORF">ACFS6J_07515</name>
</gene>
<accession>A0ABW6AWW1</accession>
<dbReference type="RefSeq" id="WP_377609867.1">
    <property type="nucleotide sequence ID" value="NZ_JBHUPA010000002.1"/>
</dbReference>
<dbReference type="InterPro" id="IPR007921">
    <property type="entry name" value="CHAP_dom"/>
</dbReference>
<evidence type="ECO:0000313" key="3">
    <source>
        <dbReference type="Proteomes" id="UP001597560"/>
    </source>
</evidence>
<dbReference type="Proteomes" id="UP001597560">
    <property type="component" value="Unassembled WGS sequence"/>
</dbReference>
<proteinExistence type="predicted"/>
<comment type="caution">
    <text evidence="2">The sequence shown here is derived from an EMBL/GenBank/DDBJ whole genome shotgun (WGS) entry which is preliminary data.</text>
</comment>
<organism evidence="2 3">
    <name type="scientific">Olivibacter jilunii</name>
    <dbReference type="NCBI Taxonomy" id="985016"/>
    <lineage>
        <taxon>Bacteria</taxon>
        <taxon>Pseudomonadati</taxon>
        <taxon>Bacteroidota</taxon>
        <taxon>Sphingobacteriia</taxon>
        <taxon>Sphingobacteriales</taxon>
        <taxon>Sphingobacteriaceae</taxon>
        <taxon>Olivibacter</taxon>
    </lineage>
</organism>
<dbReference type="EMBL" id="JBHUPA010000002">
    <property type="protein sequence ID" value="MFD2961626.1"/>
    <property type="molecule type" value="Genomic_DNA"/>
</dbReference>